<comment type="caution">
    <text evidence="2">The sequence shown here is derived from an EMBL/GenBank/DDBJ whole genome shotgun (WGS) entry which is preliminary data.</text>
</comment>
<dbReference type="EMBL" id="JBFALK010000009">
    <property type="protein sequence ID" value="MEV0970651.1"/>
    <property type="molecule type" value="Genomic_DNA"/>
</dbReference>
<name>A0ABV3GGU9_MICGL</name>
<feature type="region of interest" description="Disordered" evidence="1">
    <location>
        <begin position="16"/>
        <end position="45"/>
    </location>
</feature>
<protein>
    <submittedName>
        <fullName evidence="2">Uncharacterized protein</fullName>
    </submittedName>
</protein>
<sequence>MLRLLLLLGLARLTGGRSGDRSGGRGGDRTDRLDGRDRPDPPAVEYAEVTPDPVVLDPDARVPVRIDVVTGGSGGEPPRGVLSGPDGWRTELDFHRAAESPFEEGWRAEHVFSPRAARGIWRATMTLGESAHELEFSVEDAEERDPAAIVDFRVSPEQVEEDAPITLSGALKAERVRPEKHRIVLSFRQEDALSWSEIAEIGTDESGEFAVTLDAWEPGWWRADYLGTPRGSDGYRALRSTRSEAAYSMVRSGPKMRSRFSGYNALPSVAGSGKLVKHTGKLIHETPLDPPPGVEWVAAPSREVTFWFKPSGGSWSSAPVARATTTNNGSFTKKLTAARSGEWQVRYSGQSGDLKAAPKTRQVKVR</sequence>
<accession>A0ABV3GGU9</accession>
<proteinExistence type="predicted"/>
<dbReference type="RefSeq" id="WP_358134199.1">
    <property type="nucleotide sequence ID" value="NZ_JBFALK010000009.1"/>
</dbReference>
<evidence type="ECO:0000256" key="1">
    <source>
        <dbReference type="SAM" id="MobiDB-lite"/>
    </source>
</evidence>
<evidence type="ECO:0000313" key="2">
    <source>
        <dbReference type="EMBL" id="MEV0970651.1"/>
    </source>
</evidence>
<dbReference type="Proteomes" id="UP001551675">
    <property type="component" value="Unassembled WGS sequence"/>
</dbReference>
<feature type="compositionally biased region" description="Basic and acidic residues" evidence="1">
    <location>
        <begin position="18"/>
        <end position="40"/>
    </location>
</feature>
<keyword evidence="3" id="KW-1185">Reference proteome</keyword>
<organism evidence="2 3">
    <name type="scientific">Microtetraspora glauca</name>
    <dbReference type="NCBI Taxonomy" id="1996"/>
    <lineage>
        <taxon>Bacteria</taxon>
        <taxon>Bacillati</taxon>
        <taxon>Actinomycetota</taxon>
        <taxon>Actinomycetes</taxon>
        <taxon>Streptosporangiales</taxon>
        <taxon>Streptosporangiaceae</taxon>
        <taxon>Microtetraspora</taxon>
    </lineage>
</organism>
<evidence type="ECO:0000313" key="3">
    <source>
        <dbReference type="Proteomes" id="UP001551675"/>
    </source>
</evidence>
<reference evidence="2 3" key="1">
    <citation type="submission" date="2024-06" db="EMBL/GenBank/DDBJ databases">
        <title>The Natural Products Discovery Center: Release of the First 8490 Sequenced Strains for Exploring Actinobacteria Biosynthetic Diversity.</title>
        <authorList>
            <person name="Kalkreuter E."/>
            <person name="Kautsar S.A."/>
            <person name="Yang D."/>
            <person name="Bader C.D."/>
            <person name="Teijaro C.N."/>
            <person name="Fluegel L."/>
            <person name="Davis C.M."/>
            <person name="Simpson J.R."/>
            <person name="Lauterbach L."/>
            <person name="Steele A.D."/>
            <person name="Gui C."/>
            <person name="Meng S."/>
            <person name="Li G."/>
            <person name="Viehrig K."/>
            <person name="Ye F."/>
            <person name="Su P."/>
            <person name="Kiefer A.F."/>
            <person name="Nichols A."/>
            <person name="Cepeda A.J."/>
            <person name="Yan W."/>
            <person name="Fan B."/>
            <person name="Jiang Y."/>
            <person name="Adhikari A."/>
            <person name="Zheng C.-J."/>
            <person name="Schuster L."/>
            <person name="Cowan T.M."/>
            <person name="Smanski M.J."/>
            <person name="Chevrette M.G."/>
            <person name="De Carvalho L.P.S."/>
            <person name="Shen B."/>
        </authorList>
    </citation>
    <scope>NUCLEOTIDE SEQUENCE [LARGE SCALE GENOMIC DNA]</scope>
    <source>
        <strain evidence="2 3">NPDC050100</strain>
    </source>
</reference>
<gene>
    <name evidence="2" type="ORF">AB0I59_18605</name>
</gene>